<feature type="compositionally biased region" description="Basic and acidic residues" evidence="1">
    <location>
        <begin position="209"/>
        <end position="220"/>
    </location>
</feature>
<sequence length="730" mass="82489">MPQIPKYRKVKRAQKSVLVKRRHFLRSYPEIKSYKPLCKKLQSNNNSLAKALSTEKQESQLLFSQNVALIAEVQDLGLACNKRDAVILNILKNAKEMLKMLVTMTGFLTNTISSCQEFAEFGKNLRMSGNSGKDSYRRLSTKSPTRGVVKPMVSGHTITKPTINLSRVNMQHINNSSNLSIIPEVITPPRNRELNTSRSPNMVTMRQHRYENGRTCRMPERLTAASPRNSDENERRLSGRSRRHSGKTSGRLSKLKSRVVKSNVPRNSIENYEHIGSPTVKLNDVSKLLQNSQSINIRMLTENQNNQETDNLENSDDVNQENPEANVISEISSSDSTPDKSIEDKNKQVNNKLDSTNGQEDANVNQTKNRTSNWEDPLEGPSWLFNNSQIVPSFTNKNKKADDVSVSDDDTMSMTLKMSESSDEKSMPQTLSLPISRKRANHANNSKNGKQTNDKNGCNMLQQNENNDNSCNTSTDVNETQCEVDDESRVNLASFITQRRGCLESEDDDDFTLMVARRPCNTHFDINDLKLPVLEQSTLKPVTPAEPEPEITTTLRKISQICVMPSVSNNSLEESAFNRSTVNLPLLVNDYEDKDLSLRNKTKFEQRKKKKRKAAIRESIDFIEGTPPHSKKNNQKKKKDKVVKDPSAVKVVLEKLNECDVKSRTPSPNDIISLGSNQSLSPVSLRVDNTSDSESNTSTNSLHTLNRPRRKRAVINLREPSLIKKLRRNR</sequence>
<proteinExistence type="predicted"/>
<feature type="region of interest" description="Disordered" evidence="1">
    <location>
        <begin position="661"/>
        <end position="708"/>
    </location>
</feature>
<feature type="region of interest" description="Disordered" evidence="1">
    <location>
        <begin position="349"/>
        <end position="384"/>
    </location>
</feature>
<feature type="compositionally biased region" description="Polar residues" evidence="1">
    <location>
        <begin position="664"/>
        <end position="682"/>
    </location>
</feature>
<feature type="compositionally biased region" description="Low complexity" evidence="1">
    <location>
        <begin position="688"/>
        <end position="701"/>
    </location>
</feature>
<dbReference type="Proteomes" id="UP000053825">
    <property type="component" value="Unassembled WGS sequence"/>
</dbReference>
<feature type="region of interest" description="Disordered" evidence="1">
    <location>
        <begin position="436"/>
        <end position="476"/>
    </location>
</feature>
<feature type="region of interest" description="Disordered" evidence="1">
    <location>
        <begin position="602"/>
        <end position="644"/>
    </location>
</feature>
<feature type="compositionally biased region" description="Polar residues" evidence="1">
    <location>
        <begin position="349"/>
        <end position="374"/>
    </location>
</feature>
<dbReference type="AlphaFoldDB" id="A0A0L7QMS8"/>
<evidence type="ECO:0000313" key="3">
    <source>
        <dbReference type="Proteomes" id="UP000053825"/>
    </source>
</evidence>
<evidence type="ECO:0000313" key="2">
    <source>
        <dbReference type="EMBL" id="KOC59920.1"/>
    </source>
</evidence>
<feature type="region of interest" description="Disordered" evidence="1">
    <location>
        <begin position="209"/>
        <end position="265"/>
    </location>
</feature>
<gene>
    <name evidence="2" type="ORF">WH47_10480</name>
</gene>
<organism evidence="2 3">
    <name type="scientific">Habropoda laboriosa</name>
    <dbReference type="NCBI Taxonomy" id="597456"/>
    <lineage>
        <taxon>Eukaryota</taxon>
        <taxon>Metazoa</taxon>
        <taxon>Ecdysozoa</taxon>
        <taxon>Arthropoda</taxon>
        <taxon>Hexapoda</taxon>
        <taxon>Insecta</taxon>
        <taxon>Pterygota</taxon>
        <taxon>Neoptera</taxon>
        <taxon>Endopterygota</taxon>
        <taxon>Hymenoptera</taxon>
        <taxon>Apocrita</taxon>
        <taxon>Aculeata</taxon>
        <taxon>Apoidea</taxon>
        <taxon>Anthophila</taxon>
        <taxon>Apidae</taxon>
        <taxon>Habropoda</taxon>
    </lineage>
</organism>
<feature type="compositionally biased region" description="Polar residues" evidence="1">
    <location>
        <begin position="442"/>
        <end position="476"/>
    </location>
</feature>
<reference evidence="2 3" key="1">
    <citation type="submission" date="2015-07" db="EMBL/GenBank/DDBJ databases">
        <title>The genome of Habropoda laboriosa.</title>
        <authorList>
            <person name="Pan H."/>
            <person name="Kapheim K."/>
        </authorList>
    </citation>
    <scope>NUCLEOTIDE SEQUENCE [LARGE SCALE GENOMIC DNA]</scope>
    <source>
        <strain evidence="2">0110345459</strain>
    </source>
</reference>
<dbReference type="OrthoDB" id="6622071at2759"/>
<accession>A0A0L7QMS8</accession>
<feature type="compositionally biased region" description="Basic residues" evidence="1">
    <location>
        <begin position="629"/>
        <end position="641"/>
    </location>
</feature>
<evidence type="ECO:0008006" key="4">
    <source>
        <dbReference type="Google" id="ProtNLM"/>
    </source>
</evidence>
<evidence type="ECO:0000256" key="1">
    <source>
        <dbReference type="SAM" id="MobiDB-lite"/>
    </source>
</evidence>
<name>A0A0L7QMS8_9HYME</name>
<protein>
    <recommendedName>
        <fullName evidence="4">Shugoshin C-terminal domain-containing protein</fullName>
    </recommendedName>
</protein>
<dbReference type="EMBL" id="KQ414875">
    <property type="protein sequence ID" value="KOC59920.1"/>
    <property type="molecule type" value="Genomic_DNA"/>
</dbReference>
<keyword evidence="3" id="KW-1185">Reference proteome</keyword>